<accession>A0AAW2FJ51</accession>
<gene>
    <name evidence="1" type="ORF">PUN28_011410</name>
</gene>
<evidence type="ECO:0000313" key="2">
    <source>
        <dbReference type="Proteomes" id="UP001430953"/>
    </source>
</evidence>
<sequence length="162" mass="18077">MLIVGVNSRHTLSETFHATLCRATLSRRMRAETVCDLPRACLPRWPENFVRDATSESIAKPGAKEMRCGGRWERDDGDGVQRGGVRRSARTTRSICMLGDVDHVGRGARGCRRIRTTVPNGGGGRGGGRAETRRILKTFAVLLIFFSKFSRESARHFCRLPF</sequence>
<proteinExistence type="predicted"/>
<name>A0AAW2FJ51_9HYME</name>
<dbReference type="Proteomes" id="UP001430953">
    <property type="component" value="Unassembled WGS sequence"/>
</dbReference>
<dbReference type="EMBL" id="JADYXP020000011">
    <property type="protein sequence ID" value="KAL0114075.1"/>
    <property type="molecule type" value="Genomic_DNA"/>
</dbReference>
<evidence type="ECO:0000313" key="1">
    <source>
        <dbReference type="EMBL" id="KAL0114075.1"/>
    </source>
</evidence>
<keyword evidence="2" id="KW-1185">Reference proteome</keyword>
<reference evidence="1 2" key="1">
    <citation type="submission" date="2023-03" db="EMBL/GenBank/DDBJ databases">
        <title>High recombination rates correlate with genetic variation in Cardiocondyla obscurior ants.</title>
        <authorList>
            <person name="Errbii M."/>
        </authorList>
    </citation>
    <scope>NUCLEOTIDE SEQUENCE [LARGE SCALE GENOMIC DNA]</scope>
    <source>
        <strain evidence="1">Alpha-2009</strain>
        <tissue evidence="1">Whole body</tissue>
    </source>
</reference>
<protein>
    <submittedName>
        <fullName evidence="1">Uncharacterized protein</fullName>
    </submittedName>
</protein>
<comment type="caution">
    <text evidence="1">The sequence shown here is derived from an EMBL/GenBank/DDBJ whole genome shotgun (WGS) entry which is preliminary data.</text>
</comment>
<organism evidence="1 2">
    <name type="scientific">Cardiocondyla obscurior</name>
    <dbReference type="NCBI Taxonomy" id="286306"/>
    <lineage>
        <taxon>Eukaryota</taxon>
        <taxon>Metazoa</taxon>
        <taxon>Ecdysozoa</taxon>
        <taxon>Arthropoda</taxon>
        <taxon>Hexapoda</taxon>
        <taxon>Insecta</taxon>
        <taxon>Pterygota</taxon>
        <taxon>Neoptera</taxon>
        <taxon>Endopterygota</taxon>
        <taxon>Hymenoptera</taxon>
        <taxon>Apocrita</taxon>
        <taxon>Aculeata</taxon>
        <taxon>Formicoidea</taxon>
        <taxon>Formicidae</taxon>
        <taxon>Myrmicinae</taxon>
        <taxon>Cardiocondyla</taxon>
    </lineage>
</organism>
<dbReference type="AlphaFoldDB" id="A0AAW2FJ51"/>